<gene>
    <name evidence="1" type="ORF">E1284_10050</name>
</gene>
<proteinExistence type="predicted"/>
<evidence type="ECO:0000313" key="1">
    <source>
        <dbReference type="EMBL" id="TDC17181.1"/>
    </source>
</evidence>
<dbReference type="Proteomes" id="UP000295431">
    <property type="component" value="Unassembled WGS sequence"/>
</dbReference>
<dbReference type="EMBL" id="SMJW01000037">
    <property type="protein sequence ID" value="TDC17181.1"/>
    <property type="molecule type" value="Genomic_DNA"/>
</dbReference>
<dbReference type="OrthoDB" id="4535590at2"/>
<keyword evidence="2" id="KW-1185">Reference proteome</keyword>
<sequence>MDAPPDAAERAFARAVEDLYTAFADVPRPADLPGCPCCVLPDEGRPLLRRPLRDLEPDDLYLYAAKALNTWAGPEEFRYFAPRLLDLSADDAFLFPDPEIVFGKLAQAGWQEWPQRDAITAFLGAYWTQALAGPLTVETPLAALVVTGADMAPYLDEWGRLETARSIGHLHDFATRELMWRRGRPRLRNAFLDASTGTYRQVIDWLTGGPAAAAVGAAFARTDDEAALQLLAEIDSLISPG</sequence>
<reference evidence="1 2" key="1">
    <citation type="submission" date="2019-03" db="EMBL/GenBank/DDBJ databases">
        <title>Draft genome sequences of novel Actinobacteria.</title>
        <authorList>
            <person name="Sahin N."/>
            <person name="Ay H."/>
            <person name="Saygin H."/>
        </authorList>
    </citation>
    <scope>NUCLEOTIDE SEQUENCE [LARGE SCALE GENOMIC DNA]</scope>
    <source>
        <strain evidence="1 2">DSM 45347</strain>
    </source>
</reference>
<protein>
    <submittedName>
        <fullName evidence="1">Uncharacterized protein</fullName>
    </submittedName>
</protein>
<organism evidence="1 2">
    <name type="scientific">Actinomadura bangladeshensis</name>
    <dbReference type="NCBI Taxonomy" id="453573"/>
    <lineage>
        <taxon>Bacteria</taxon>
        <taxon>Bacillati</taxon>
        <taxon>Actinomycetota</taxon>
        <taxon>Actinomycetes</taxon>
        <taxon>Streptosporangiales</taxon>
        <taxon>Thermomonosporaceae</taxon>
        <taxon>Actinomadura</taxon>
    </lineage>
</organism>
<name>A0A4R4P461_9ACTN</name>
<evidence type="ECO:0000313" key="2">
    <source>
        <dbReference type="Proteomes" id="UP000295431"/>
    </source>
</evidence>
<comment type="caution">
    <text evidence="1">The sequence shown here is derived from an EMBL/GenBank/DDBJ whole genome shotgun (WGS) entry which is preliminary data.</text>
</comment>
<dbReference type="RefSeq" id="WP_131938749.1">
    <property type="nucleotide sequence ID" value="NZ_BAAAMX010000027.1"/>
</dbReference>
<accession>A0A4R4P461</accession>
<dbReference type="AlphaFoldDB" id="A0A4R4P461"/>